<gene>
    <name evidence="3" type="ORF">D8674_003794</name>
</gene>
<dbReference type="OrthoDB" id="1166627at2759"/>
<keyword evidence="2" id="KW-0341">Growth regulation</keyword>
<comment type="caution">
    <text evidence="3">The sequence shown here is derived from an EMBL/GenBank/DDBJ whole genome shotgun (WGS) entry which is preliminary data.</text>
</comment>
<sequence>MCSRFIRYRIFMFTNLAHTVGSFCLSSLSSNPQETHMALRKDQVVPATNAKNNMLAASGGTLGVTTQSKARALSVVPSILPNEQEHPSHEPVITLTSLRAPKEKSPKRYFESTVEEKDLQIATLINQSQKEAEGGPSHHATSNATYQAFLLSFFQECQSKLYYLLRPSVAINIHACFATPEDGVILSITSIARLLNDHSLVTENSHVGKVAETHLMSRLMSSANSIITTHATKSDIELVNQNNPAGTPNQQNEVNGRQVETVVTDAVRQAETVDSPVDCLTRELKVAAVKPTEGSSNPAETANPQNEVTGTQVEIGVTVNIKQQDNPDLPFVKSYPEIWEKVESMDAFKRYPQKPHFYPLVKCGELSRESLAVAKMLTFASLVEKTSKLNIEDPGDFFDSIFEELGDLETFGFDVKAVRDRLNSLIDIKVQLAHVQDKSKEVQIKIAEQTQDRKKHNEIICGVGKQIKDLQDQLVVLMSEDAAKGSEISRLQSEADAITESIQSIRRMTHWLKHGDPCESILLITALSTETELKVIPS</sequence>
<evidence type="ECO:0000256" key="2">
    <source>
        <dbReference type="ARBA" id="ARBA00022604"/>
    </source>
</evidence>
<evidence type="ECO:0000313" key="3">
    <source>
        <dbReference type="EMBL" id="KAB2602789.1"/>
    </source>
</evidence>
<keyword evidence="4" id="KW-1185">Reference proteome</keyword>
<proteinExistence type="predicted"/>
<dbReference type="Pfam" id="PF05266">
    <property type="entry name" value="DUF724"/>
    <property type="match status" value="1"/>
</dbReference>
<evidence type="ECO:0000256" key="1">
    <source>
        <dbReference type="ARBA" id="ARBA00022448"/>
    </source>
</evidence>
<name>A0A5N5FI19_9ROSA</name>
<accession>A0A5N5FI19</accession>
<reference evidence="4" key="2">
    <citation type="submission" date="2019-10" db="EMBL/GenBank/DDBJ databases">
        <title>A de novo genome assembly of a pear dwarfing rootstock.</title>
        <authorList>
            <person name="Wang F."/>
            <person name="Wang J."/>
            <person name="Li S."/>
            <person name="Zhang Y."/>
            <person name="Fang M."/>
            <person name="Ma L."/>
            <person name="Zhao Y."/>
            <person name="Jiang S."/>
        </authorList>
    </citation>
    <scope>NUCLEOTIDE SEQUENCE [LARGE SCALE GENOMIC DNA]</scope>
</reference>
<dbReference type="AlphaFoldDB" id="A0A5N5FI19"/>
<organism evidence="3 4">
    <name type="scientific">Pyrus ussuriensis x Pyrus communis</name>
    <dbReference type="NCBI Taxonomy" id="2448454"/>
    <lineage>
        <taxon>Eukaryota</taxon>
        <taxon>Viridiplantae</taxon>
        <taxon>Streptophyta</taxon>
        <taxon>Embryophyta</taxon>
        <taxon>Tracheophyta</taxon>
        <taxon>Spermatophyta</taxon>
        <taxon>Magnoliopsida</taxon>
        <taxon>eudicotyledons</taxon>
        <taxon>Gunneridae</taxon>
        <taxon>Pentapetalae</taxon>
        <taxon>rosids</taxon>
        <taxon>fabids</taxon>
        <taxon>Rosales</taxon>
        <taxon>Rosaceae</taxon>
        <taxon>Amygdaloideae</taxon>
        <taxon>Maleae</taxon>
        <taxon>Pyrus</taxon>
    </lineage>
</organism>
<protein>
    <submittedName>
        <fullName evidence="3">Uncharacterized protein</fullName>
    </submittedName>
</protein>
<keyword evidence="1" id="KW-0813">Transport</keyword>
<dbReference type="EMBL" id="SMOL01000695">
    <property type="protein sequence ID" value="KAB2602789.1"/>
    <property type="molecule type" value="Genomic_DNA"/>
</dbReference>
<reference evidence="3 4" key="3">
    <citation type="submission" date="2019-11" db="EMBL/GenBank/DDBJ databases">
        <title>A de novo genome assembly of a pear dwarfing rootstock.</title>
        <authorList>
            <person name="Wang F."/>
            <person name="Wang J."/>
            <person name="Li S."/>
            <person name="Zhang Y."/>
            <person name="Fang M."/>
            <person name="Ma L."/>
            <person name="Zhao Y."/>
            <person name="Jiang S."/>
        </authorList>
    </citation>
    <scope>NUCLEOTIDE SEQUENCE [LARGE SCALE GENOMIC DNA]</scope>
    <source>
        <strain evidence="3">S2</strain>
        <tissue evidence="3">Leaf</tissue>
    </source>
</reference>
<dbReference type="InterPro" id="IPR007930">
    <property type="entry name" value="DUF724"/>
</dbReference>
<reference evidence="3 4" key="1">
    <citation type="submission" date="2019-09" db="EMBL/GenBank/DDBJ databases">
        <authorList>
            <person name="Ou C."/>
        </authorList>
    </citation>
    <scope>NUCLEOTIDE SEQUENCE [LARGE SCALE GENOMIC DNA]</scope>
    <source>
        <strain evidence="3">S2</strain>
        <tissue evidence="3">Leaf</tissue>
    </source>
</reference>
<dbReference type="Proteomes" id="UP000327157">
    <property type="component" value="Chromosome 10"/>
</dbReference>
<evidence type="ECO:0000313" key="4">
    <source>
        <dbReference type="Proteomes" id="UP000327157"/>
    </source>
</evidence>